<evidence type="ECO:0000313" key="12">
    <source>
        <dbReference type="Proteomes" id="UP001623349"/>
    </source>
</evidence>
<feature type="transmembrane region" description="Helical" evidence="8">
    <location>
        <begin position="718"/>
        <end position="741"/>
    </location>
</feature>
<dbReference type="InterPro" id="IPR007110">
    <property type="entry name" value="Ig-like_dom"/>
</dbReference>
<reference evidence="11 12" key="1">
    <citation type="submission" date="2024-08" db="EMBL/GenBank/DDBJ databases">
        <title>The draft genome of Apodemus speciosus.</title>
        <authorList>
            <person name="Nabeshima K."/>
            <person name="Suzuki S."/>
            <person name="Onuma M."/>
        </authorList>
    </citation>
    <scope>NUCLEOTIDE SEQUENCE [LARGE SCALE GENOMIC DNA]</scope>
    <source>
        <strain evidence="11">IB14-021</strain>
    </source>
</reference>
<evidence type="ECO:0000256" key="8">
    <source>
        <dbReference type="SAM" id="Phobius"/>
    </source>
</evidence>
<dbReference type="InterPro" id="IPR036179">
    <property type="entry name" value="Ig-like_dom_sf"/>
</dbReference>
<comment type="similarity">
    <text evidence="2">Belongs to the CD200R family.</text>
</comment>
<keyword evidence="7" id="KW-0325">Glycoprotein</keyword>
<comment type="caution">
    <text evidence="11">The sequence shown here is derived from an EMBL/GenBank/DDBJ whole genome shotgun (WGS) entry which is preliminary data.</text>
</comment>
<dbReference type="Proteomes" id="UP001623349">
    <property type="component" value="Unassembled WGS sequence"/>
</dbReference>
<feature type="chain" id="PRO_5045549811" evidence="9">
    <location>
        <begin position="21"/>
        <end position="1056"/>
    </location>
</feature>
<evidence type="ECO:0000256" key="9">
    <source>
        <dbReference type="SAM" id="SignalP"/>
    </source>
</evidence>
<dbReference type="InterPro" id="IPR013106">
    <property type="entry name" value="Ig_V-set"/>
</dbReference>
<dbReference type="Gene3D" id="2.60.40.10">
    <property type="entry name" value="Immunoglobulins"/>
    <property type="match status" value="8"/>
</dbReference>
<organism evidence="11 12">
    <name type="scientific">Apodemus speciosus</name>
    <name type="common">Large Japanese field mouse</name>
    <dbReference type="NCBI Taxonomy" id="105296"/>
    <lineage>
        <taxon>Eukaryota</taxon>
        <taxon>Metazoa</taxon>
        <taxon>Chordata</taxon>
        <taxon>Craniata</taxon>
        <taxon>Vertebrata</taxon>
        <taxon>Euteleostomi</taxon>
        <taxon>Mammalia</taxon>
        <taxon>Eutheria</taxon>
        <taxon>Euarchontoglires</taxon>
        <taxon>Glires</taxon>
        <taxon>Rodentia</taxon>
        <taxon>Myomorpha</taxon>
        <taxon>Muroidea</taxon>
        <taxon>Muridae</taxon>
        <taxon>Murinae</taxon>
        <taxon>Apodemus</taxon>
    </lineage>
</organism>
<accession>A0ABQ0FM27</accession>
<dbReference type="PANTHER" id="PTHR21462:SF2">
    <property type="entry name" value="CELL SURFACE GLYCOPROTEIN CD200 RECEPTOR 2"/>
    <property type="match status" value="1"/>
</dbReference>
<feature type="domain" description="Ig-like" evidence="10">
    <location>
        <begin position="59"/>
        <end position="152"/>
    </location>
</feature>
<keyword evidence="5 8" id="KW-0472">Membrane</keyword>
<dbReference type="InterPro" id="IPR040012">
    <property type="entry name" value="CD200R"/>
</dbReference>
<feature type="domain" description="Ig-like" evidence="10">
    <location>
        <begin position="613"/>
        <end position="708"/>
    </location>
</feature>
<evidence type="ECO:0000256" key="3">
    <source>
        <dbReference type="ARBA" id="ARBA00022692"/>
    </source>
</evidence>
<proteinExistence type="inferred from homology"/>
<keyword evidence="9" id="KW-0732">Signal</keyword>
<feature type="signal peptide" evidence="9">
    <location>
        <begin position="1"/>
        <end position="20"/>
    </location>
</feature>
<sequence length="1056" mass="117241">MFCFGRTLFLAVLLIWGAFAAVRNQKTKGTLWCCGSPEIPINESSCTDRNQTTQNSSSPMTQVNTTMSVQMGKKALLCCPSSLLTKALLITWEITPRGRPSCIIAYRVETRETNETNCLGKSITWVFTPDLSPYLQISSVALQHEGQYSCEIVAPEGNFQKVYDLQVLVPPEVTYFPGENRTAVCEAIAGKPAAQISWTPDGDCVTKNELHSNGTVTVRSTCHWKQNNVSAVSCWVYHSTGNQTVVIELSRGEKCKLPKSEATPAVEESQVMGTKALLCCPFISLTKAVLITWIITPRGRPSCIIAYRVETRETNGTTCLGRSITWASTPDLSPDLQISAVTLQHEGHYLCDIVTPEGNFQKVYDLQVLVPPEVTYFPGENRTAVCEAISGKPAAQISWTPDGDCVTKNESHSNGTVTVRSTCHWEQNNVSAVSCCVYHSTGNQTVVIELSRGENVNCQNPKLLQLLRREALMLLHEMVYFVVELPVITSAQTGNPCGAFGPSCVDRNQPMQKGLSPMAEVNTTVSVQMGTKALLCCPFIPLTKAVLITWIIIPRGRPSCIIAYRVDTRETNGTTCLGRSITWASTPDLSPDLQISAVALQHEGHYLCDIVTPEGNFQNVYDLQVLVPPEVTYFPGGNRTAVCEAISGKPAAQISWTPDGDCVTKNELHSNGTVTVRSTCHWEQNNVSAVSCWVYHSTGNQTMVIELNQGTSSTLPSLLIILYMKMALLGIILLIVGFAFFQKSNYTRVFSPSNRKLMNEYLIKEETVHPYYRRRKQWLKGKLTEDHNTNYLKHLLFNEAKIDSSCSIKGLKQETEDDSSPFLDGNIFTDAVDITVEMENTKAWLFCPPILSRKATLIISEITPRDWLSCRLPYRAELQQISEKICADRGVTGASRPQKSPYPKISSGALKHDGNYSCQIGTTDGIFRKRHGVQVLGKKRAVVCEEISGKPAAQIFWTPDGDCVTKDESHGNGTVTVRSTCHWEQRNGHAMFCFISHLTGNQIPSVEQNRGTTSILPFLLSILYVKLAIILLIIVFAFFQKRHYFRTRIFRFLETH</sequence>
<evidence type="ECO:0000256" key="5">
    <source>
        <dbReference type="ARBA" id="ARBA00023136"/>
    </source>
</evidence>
<dbReference type="CDD" id="cd20985">
    <property type="entry name" value="IgV_CD200R-like"/>
    <property type="match status" value="1"/>
</dbReference>
<evidence type="ECO:0000259" key="10">
    <source>
        <dbReference type="PROSITE" id="PS50835"/>
    </source>
</evidence>
<comment type="subcellular location">
    <subcellularLocation>
        <location evidence="1">Membrane</location>
        <topology evidence="1">Single-pass membrane protein</topology>
    </subcellularLocation>
</comment>
<dbReference type="EMBL" id="BAAFST010000016">
    <property type="protein sequence ID" value="GAB1300300.1"/>
    <property type="molecule type" value="Genomic_DNA"/>
</dbReference>
<keyword evidence="4 8" id="KW-1133">Transmembrane helix</keyword>
<evidence type="ECO:0000256" key="7">
    <source>
        <dbReference type="ARBA" id="ARBA00023180"/>
    </source>
</evidence>
<dbReference type="InterPro" id="IPR013783">
    <property type="entry name" value="Ig-like_fold"/>
</dbReference>
<gene>
    <name evidence="11" type="ORF">APTSU1_001553800</name>
</gene>
<keyword evidence="12" id="KW-1185">Reference proteome</keyword>
<dbReference type="SMART" id="SM00409">
    <property type="entry name" value="IG"/>
    <property type="match status" value="3"/>
</dbReference>
<dbReference type="PANTHER" id="PTHR21462">
    <property type="entry name" value="CELL SURFACE GLYCOPROTEIN OX2 RECEPTOR PRECURSOR"/>
    <property type="match status" value="1"/>
</dbReference>
<keyword evidence="6" id="KW-1015">Disulfide bond</keyword>
<keyword evidence="3 8" id="KW-0812">Transmembrane</keyword>
<evidence type="ECO:0000313" key="11">
    <source>
        <dbReference type="EMBL" id="GAB1300300.1"/>
    </source>
</evidence>
<evidence type="ECO:0000256" key="6">
    <source>
        <dbReference type="ARBA" id="ARBA00023157"/>
    </source>
</evidence>
<dbReference type="InterPro" id="IPR003599">
    <property type="entry name" value="Ig_sub"/>
</dbReference>
<dbReference type="PROSITE" id="PS50835">
    <property type="entry name" value="IG_LIKE"/>
    <property type="match status" value="5"/>
</dbReference>
<protein>
    <submittedName>
        <fullName evidence="11">Cell surface glycoprotein CD200 receptor 2</fullName>
    </submittedName>
</protein>
<feature type="domain" description="Ig-like" evidence="10">
    <location>
        <begin position="155"/>
        <end position="250"/>
    </location>
</feature>
<feature type="domain" description="Ig-like" evidence="10">
    <location>
        <begin position="258"/>
        <end position="353"/>
    </location>
</feature>
<keyword evidence="11" id="KW-0675">Receptor</keyword>
<feature type="domain" description="Ig-like" evidence="10">
    <location>
        <begin position="356"/>
        <end position="451"/>
    </location>
</feature>
<evidence type="ECO:0000256" key="2">
    <source>
        <dbReference type="ARBA" id="ARBA00008215"/>
    </source>
</evidence>
<dbReference type="Pfam" id="PF07686">
    <property type="entry name" value="V-set"/>
    <property type="match status" value="3"/>
</dbReference>
<evidence type="ECO:0000256" key="4">
    <source>
        <dbReference type="ARBA" id="ARBA00022989"/>
    </source>
</evidence>
<evidence type="ECO:0000256" key="1">
    <source>
        <dbReference type="ARBA" id="ARBA00004167"/>
    </source>
</evidence>
<name>A0ABQ0FM27_APOSI</name>
<dbReference type="SUPFAM" id="SSF48726">
    <property type="entry name" value="Immunoglobulin"/>
    <property type="match status" value="6"/>
</dbReference>
<feature type="transmembrane region" description="Helical" evidence="8">
    <location>
        <begin position="1015"/>
        <end position="1039"/>
    </location>
</feature>